<dbReference type="NCBIfam" id="NF038246">
    <property type="entry name" value="bile_salt_MFS"/>
    <property type="match status" value="1"/>
</dbReference>
<keyword evidence="4 6" id="KW-1133">Transmembrane helix</keyword>
<feature type="transmembrane region" description="Helical" evidence="6">
    <location>
        <begin position="110"/>
        <end position="134"/>
    </location>
</feature>
<proteinExistence type="predicted"/>
<organism evidence="8">
    <name type="scientific">Clostridioides difficile</name>
    <name type="common">Peptoclostridium difficile</name>
    <dbReference type="NCBI Taxonomy" id="1496"/>
    <lineage>
        <taxon>Bacteria</taxon>
        <taxon>Bacillati</taxon>
        <taxon>Bacillota</taxon>
        <taxon>Clostridia</taxon>
        <taxon>Peptostreptococcales</taxon>
        <taxon>Peptostreptococcaceae</taxon>
        <taxon>Clostridioides</taxon>
    </lineage>
</organism>
<dbReference type="EMBL" id="LK933338">
    <property type="protein sequence ID" value="CDT69430.1"/>
    <property type="molecule type" value="Genomic_DNA"/>
</dbReference>
<dbReference type="InterPro" id="IPR036259">
    <property type="entry name" value="MFS_trans_sf"/>
</dbReference>
<gene>
    <name evidence="12" type="primary">yhjX</name>
    <name evidence="10" type="ORF">BN1095_640087</name>
    <name evidence="9" type="ORF">BN1096_740143</name>
    <name evidence="8" type="ORF">BN1097_360046</name>
    <name evidence="11" type="ORF">KRM00_001412</name>
    <name evidence="12" type="ORF">SAMEA3375112_02434</name>
</gene>
<evidence type="ECO:0000259" key="7">
    <source>
        <dbReference type="PROSITE" id="PS50850"/>
    </source>
</evidence>
<keyword evidence="3 6" id="KW-0812">Transmembrane</keyword>
<feature type="transmembrane region" description="Helical" evidence="6">
    <location>
        <begin position="237"/>
        <end position="257"/>
    </location>
</feature>
<dbReference type="PROSITE" id="PS50850">
    <property type="entry name" value="MFS"/>
    <property type="match status" value="1"/>
</dbReference>
<feature type="transmembrane region" description="Helical" evidence="6">
    <location>
        <begin position="86"/>
        <end position="104"/>
    </location>
</feature>
<protein>
    <submittedName>
        <fullName evidence="11">Conjugated bile salt MFS transporter</fullName>
    </submittedName>
    <submittedName>
        <fullName evidence="12">Inner membrane protein yhjX</fullName>
    </submittedName>
    <submittedName>
        <fullName evidence="8">Transporter, Major Facilitator Superfamily (MFS)</fullName>
    </submittedName>
</protein>
<feature type="transmembrane region" description="Helical" evidence="6">
    <location>
        <begin position="17"/>
        <end position="38"/>
    </location>
</feature>
<keyword evidence="5 6" id="KW-0472">Membrane</keyword>
<sequence>MNTLLNNKFSIKNFSNAWVIVLGCMLIQAVPFSIVASIQPQFISYVVEGEGFSLASFSLIFTIGTIASAIASPFIGVLFSKVNIKILYLLGCIISSIAFATFSICTELWQFYTVSCIVQIGATIISAIGIPVLISAWFDEESKGKALGFAFAGGSIGSIFLQPLAVRLLATQGYSRSYLIFGIIALIVGIPVILFILRMPKDINEKVKSKGKKEKASDTISPSVWGYTLKEAKKIKYFWIMTIGFIFVGIYVSSLSVQYPTYLRNYLNPILIGTVGSTFALFALIGNLFGGLLFDKFGQTKPLIISFVLVLIATLSLLLVDKSSTFAFVFAILKGLSVFAYMIGPAYLTGSFFGQKEFGSIYGIVQLIFAVGFALGSTLFGLLVDNFGYRFSWSIIILSVIIAYTLLIITSIGMKKLNKERLDKLMQ</sequence>
<comment type="subcellular location">
    <subcellularLocation>
        <location evidence="1">Cell membrane</location>
        <topology evidence="1">Multi-pass membrane protein</topology>
    </subcellularLocation>
</comment>
<feature type="transmembrane region" description="Helical" evidence="6">
    <location>
        <begin position="146"/>
        <end position="166"/>
    </location>
</feature>
<dbReference type="EMBL" id="DAEPXK010000011">
    <property type="protein sequence ID" value="HBH1541935.1"/>
    <property type="molecule type" value="Genomic_DNA"/>
</dbReference>
<dbReference type="PANTHER" id="PTHR23506">
    <property type="entry name" value="GH10249P"/>
    <property type="match status" value="1"/>
</dbReference>
<evidence type="ECO:0000256" key="6">
    <source>
        <dbReference type="SAM" id="Phobius"/>
    </source>
</evidence>
<feature type="transmembrane region" description="Helical" evidence="6">
    <location>
        <begin position="58"/>
        <end position="79"/>
    </location>
</feature>
<accession>A0A031WDC1</accession>
<reference evidence="11" key="3">
    <citation type="journal article" date="2018" name="Genome Biol.">
        <title>SKESA: strategic k-mer extension for scrupulous assemblies.</title>
        <authorList>
            <person name="Souvorov A."/>
            <person name="Agarwala R."/>
            <person name="Lipman D.J."/>
        </authorList>
    </citation>
    <scope>NUCLEOTIDE SEQUENCE</scope>
    <source>
        <strain evidence="11">HN1000</strain>
    </source>
</reference>
<evidence type="ECO:0000256" key="2">
    <source>
        <dbReference type="ARBA" id="ARBA00022448"/>
    </source>
</evidence>
<dbReference type="Proteomes" id="UP000878956">
    <property type="component" value="Unassembled WGS sequence"/>
</dbReference>
<dbReference type="Gene3D" id="1.20.1250.20">
    <property type="entry name" value="MFS general substrate transporter like domains"/>
    <property type="match status" value="2"/>
</dbReference>
<feature type="transmembrane region" description="Helical" evidence="6">
    <location>
        <begin position="326"/>
        <end position="348"/>
    </location>
</feature>
<feature type="transmembrane region" description="Helical" evidence="6">
    <location>
        <begin position="360"/>
        <end position="384"/>
    </location>
</feature>
<dbReference type="PANTHER" id="PTHR23506:SF23">
    <property type="entry name" value="GH10249P"/>
    <property type="match status" value="1"/>
</dbReference>
<evidence type="ECO:0000313" key="10">
    <source>
        <dbReference type="EMBL" id="CDT69430.1"/>
    </source>
</evidence>
<feature type="transmembrane region" description="Helical" evidence="6">
    <location>
        <begin position="269"/>
        <end position="290"/>
    </location>
</feature>
<evidence type="ECO:0000313" key="12">
    <source>
        <dbReference type="EMBL" id="SJS58715.1"/>
    </source>
</evidence>
<dbReference type="KEGG" id="pdf:CD630DERM_33120"/>
<evidence type="ECO:0000256" key="4">
    <source>
        <dbReference type="ARBA" id="ARBA00022989"/>
    </source>
</evidence>
<evidence type="ECO:0000313" key="8">
    <source>
        <dbReference type="EMBL" id="CDS85062.1"/>
    </source>
</evidence>
<dbReference type="Pfam" id="PF07690">
    <property type="entry name" value="MFS_1"/>
    <property type="match status" value="1"/>
</dbReference>
<evidence type="ECO:0000256" key="3">
    <source>
        <dbReference type="ARBA" id="ARBA00022692"/>
    </source>
</evidence>
<evidence type="ECO:0000313" key="13">
    <source>
        <dbReference type="Proteomes" id="UP000189137"/>
    </source>
</evidence>
<dbReference type="EMBL" id="FUPS01000008">
    <property type="protein sequence ID" value="SJS58715.1"/>
    <property type="molecule type" value="Genomic_DNA"/>
</dbReference>
<dbReference type="GO" id="GO:0005886">
    <property type="term" value="C:plasma membrane"/>
    <property type="evidence" value="ECO:0007669"/>
    <property type="project" value="UniProtKB-SubCell"/>
</dbReference>
<dbReference type="Proteomes" id="UP000189137">
    <property type="component" value="Unassembled WGS sequence"/>
</dbReference>
<evidence type="ECO:0000256" key="5">
    <source>
        <dbReference type="ARBA" id="ARBA00023136"/>
    </source>
</evidence>
<dbReference type="CDD" id="cd17355">
    <property type="entry name" value="MFS_YcxA_like"/>
    <property type="match status" value="1"/>
</dbReference>
<evidence type="ECO:0000313" key="9">
    <source>
        <dbReference type="EMBL" id="CDS89520.1"/>
    </source>
</evidence>
<dbReference type="SUPFAM" id="SSF103473">
    <property type="entry name" value="MFS general substrate transporter"/>
    <property type="match status" value="1"/>
</dbReference>
<evidence type="ECO:0000313" key="11">
    <source>
        <dbReference type="EMBL" id="HBH1541935.1"/>
    </source>
</evidence>
<name>A0A031WDC1_CLODI</name>
<evidence type="ECO:0000256" key="1">
    <source>
        <dbReference type="ARBA" id="ARBA00004651"/>
    </source>
</evidence>
<dbReference type="RefSeq" id="WP_011861900.1">
    <property type="nucleotide sequence ID" value="NZ_AP031492.1"/>
</dbReference>
<dbReference type="AlphaFoldDB" id="A0A031WDC1"/>
<keyword evidence="2" id="KW-0813">Transport</keyword>
<dbReference type="PATRIC" id="fig|1496.1373.peg.1541"/>
<feature type="transmembrane region" description="Helical" evidence="6">
    <location>
        <begin position="302"/>
        <end position="320"/>
    </location>
</feature>
<feature type="transmembrane region" description="Helical" evidence="6">
    <location>
        <begin position="390"/>
        <end position="414"/>
    </location>
</feature>
<dbReference type="InterPro" id="IPR011701">
    <property type="entry name" value="MFS"/>
</dbReference>
<feature type="domain" description="Major facilitator superfamily (MFS) profile" evidence="7">
    <location>
        <begin position="17"/>
        <end position="417"/>
    </location>
</feature>
<dbReference type="InterPro" id="IPR020846">
    <property type="entry name" value="MFS_dom"/>
</dbReference>
<dbReference type="GO" id="GO:0022857">
    <property type="term" value="F:transmembrane transporter activity"/>
    <property type="evidence" value="ECO:0007669"/>
    <property type="project" value="InterPro"/>
</dbReference>
<reference evidence="8" key="1">
    <citation type="submission" date="2014-07" db="EMBL/GenBank/DDBJ databases">
        <authorList>
            <person name="Monot Marc"/>
        </authorList>
    </citation>
    <scope>NUCLEOTIDE SEQUENCE</scope>
    <source>
        <strain evidence="10">7032989</strain>
        <strain evidence="8">7032994</strain>
    </source>
</reference>
<dbReference type="EMBL" id="LK932529">
    <property type="protein sequence ID" value="CDS89520.1"/>
    <property type="molecule type" value="Genomic_DNA"/>
</dbReference>
<reference evidence="11" key="4">
    <citation type="submission" date="2021-06" db="EMBL/GenBank/DDBJ databases">
        <authorList>
            <consortium name="NCBI Pathogen Detection Project"/>
        </authorList>
    </citation>
    <scope>NUCLEOTIDE SEQUENCE</scope>
    <source>
        <strain evidence="11">HN1000</strain>
    </source>
</reference>
<dbReference type="InterPro" id="IPR050930">
    <property type="entry name" value="MFS_Vesicular_Transporter"/>
</dbReference>
<feature type="transmembrane region" description="Helical" evidence="6">
    <location>
        <begin position="178"/>
        <end position="197"/>
    </location>
</feature>
<reference evidence="12 13" key="2">
    <citation type="submission" date="2017-02" db="EMBL/GenBank/DDBJ databases">
        <authorList>
            <consortium name="Pathogen Informatics"/>
        </authorList>
    </citation>
    <scope>NUCLEOTIDE SEQUENCE [LARGE SCALE GENOMIC DNA]</scope>
    <source>
        <strain evidence="12 13">VRECD0157</strain>
    </source>
</reference>
<dbReference type="GeneID" id="66355806"/>
<dbReference type="EMBL" id="LK932372">
    <property type="protein sequence ID" value="CDS85062.1"/>
    <property type="molecule type" value="Genomic_DNA"/>
</dbReference>